<dbReference type="Proteomes" id="UP000285310">
    <property type="component" value="Unassembled WGS sequence"/>
</dbReference>
<dbReference type="InterPro" id="IPR036291">
    <property type="entry name" value="NAD(P)-bd_dom_sf"/>
</dbReference>
<gene>
    <name evidence="4" type="ORF">SAJA_07490</name>
</gene>
<comment type="similarity">
    <text evidence="1 3">Belongs to the short-chain dehydrogenases/reductases (SDR) family.</text>
</comment>
<organism evidence="4 5">
    <name type="scientific">Salinisphaera japonica YTM-1</name>
    <dbReference type="NCBI Taxonomy" id="1209778"/>
    <lineage>
        <taxon>Bacteria</taxon>
        <taxon>Pseudomonadati</taxon>
        <taxon>Pseudomonadota</taxon>
        <taxon>Gammaproteobacteria</taxon>
        <taxon>Salinisphaerales</taxon>
        <taxon>Salinisphaeraceae</taxon>
        <taxon>Salinisphaera</taxon>
    </lineage>
</organism>
<keyword evidence="5" id="KW-1185">Reference proteome</keyword>
<dbReference type="PRINTS" id="PR00081">
    <property type="entry name" value="GDHRDH"/>
</dbReference>
<evidence type="ECO:0000256" key="3">
    <source>
        <dbReference type="RuleBase" id="RU000363"/>
    </source>
</evidence>
<accession>A0A423PT73</accession>
<protein>
    <submittedName>
        <fullName evidence="4">Oxidoreductase</fullName>
    </submittedName>
</protein>
<evidence type="ECO:0000313" key="4">
    <source>
        <dbReference type="EMBL" id="ROO28793.1"/>
    </source>
</evidence>
<dbReference type="PRINTS" id="PR00080">
    <property type="entry name" value="SDRFAMILY"/>
</dbReference>
<dbReference type="InterPro" id="IPR002347">
    <property type="entry name" value="SDR_fam"/>
</dbReference>
<comment type="caution">
    <text evidence="4">The sequence shown here is derived from an EMBL/GenBank/DDBJ whole genome shotgun (WGS) entry which is preliminary data.</text>
</comment>
<dbReference type="Gene3D" id="3.40.50.720">
    <property type="entry name" value="NAD(P)-binding Rossmann-like Domain"/>
    <property type="match status" value="1"/>
</dbReference>
<dbReference type="InParanoid" id="A0A423PT73"/>
<dbReference type="PROSITE" id="PS00061">
    <property type="entry name" value="ADH_SHORT"/>
    <property type="match status" value="1"/>
</dbReference>
<dbReference type="RefSeq" id="WP_123658014.1">
    <property type="nucleotide sequence ID" value="NZ_AYKG01000019.1"/>
</dbReference>
<reference evidence="4 5" key="1">
    <citation type="submission" date="2013-10" db="EMBL/GenBank/DDBJ databases">
        <title>Salinisphaera japonica YTM-1 Genome Sequencing.</title>
        <authorList>
            <person name="Lai Q."/>
            <person name="Li C."/>
            <person name="Shao Z."/>
        </authorList>
    </citation>
    <scope>NUCLEOTIDE SEQUENCE [LARGE SCALE GENOMIC DNA]</scope>
    <source>
        <strain evidence="4 5">YTM-1</strain>
    </source>
</reference>
<dbReference type="Pfam" id="PF00106">
    <property type="entry name" value="adh_short"/>
    <property type="match status" value="1"/>
</dbReference>
<proteinExistence type="inferred from homology"/>
<evidence type="ECO:0000256" key="2">
    <source>
        <dbReference type="ARBA" id="ARBA00023002"/>
    </source>
</evidence>
<dbReference type="AlphaFoldDB" id="A0A423PT73"/>
<dbReference type="FunFam" id="3.40.50.720:FF:000047">
    <property type="entry name" value="NADP-dependent L-serine/L-allo-threonine dehydrogenase"/>
    <property type="match status" value="1"/>
</dbReference>
<dbReference type="FunCoup" id="A0A423PT73">
    <property type="interactions" value="427"/>
</dbReference>
<dbReference type="GO" id="GO:0016616">
    <property type="term" value="F:oxidoreductase activity, acting on the CH-OH group of donors, NAD or NADP as acceptor"/>
    <property type="evidence" value="ECO:0007669"/>
    <property type="project" value="UniProtKB-ARBA"/>
</dbReference>
<evidence type="ECO:0000256" key="1">
    <source>
        <dbReference type="ARBA" id="ARBA00006484"/>
    </source>
</evidence>
<dbReference type="PANTHER" id="PTHR43115:SF4">
    <property type="entry name" value="DEHYDROGENASE_REDUCTASE SDR FAMILY MEMBER 11"/>
    <property type="match status" value="1"/>
</dbReference>
<dbReference type="PIRSF" id="PIRSF000126">
    <property type="entry name" value="11-beta-HSD1"/>
    <property type="match status" value="1"/>
</dbReference>
<evidence type="ECO:0000313" key="5">
    <source>
        <dbReference type="Proteomes" id="UP000285310"/>
    </source>
</evidence>
<keyword evidence="2" id="KW-0560">Oxidoreductase</keyword>
<dbReference type="PANTHER" id="PTHR43115">
    <property type="entry name" value="DEHYDROGENASE/REDUCTASE SDR FAMILY MEMBER 11"/>
    <property type="match status" value="1"/>
</dbReference>
<dbReference type="SUPFAM" id="SSF51735">
    <property type="entry name" value="NAD(P)-binding Rossmann-fold domains"/>
    <property type="match status" value="1"/>
</dbReference>
<dbReference type="EMBL" id="AYKG01000019">
    <property type="protein sequence ID" value="ROO28793.1"/>
    <property type="molecule type" value="Genomic_DNA"/>
</dbReference>
<name>A0A423PT73_9GAMM</name>
<sequence length="253" mass="26317">MSLRLDDTVAVITGASSGIGAATARALAERGAHVALLARRADRLADLADEITQHNHGKAVAYSVDVADADAVRDVMTRVAADFGRIDILVNGAGVGTWAPALEAELADWQAMVDVNVSGVLNTTHAALAHLVSAADGPRGIADVVTISSIAGKRVPGPNSNVYSATKFAVNGFSEALRQELGAKHVRMGLIEPGLVTTEMTTTGETYAPDTTQPTGLGYLAPEDVADAVAYMITRPRHAAVNEIAIRPTEQSN</sequence>
<dbReference type="InterPro" id="IPR020904">
    <property type="entry name" value="Sc_DH/Rdtase_CS"/>
</dbReference>
<dbReference type="OrthoDB" id="9810734at2"/>